<dbReference type="InterPro" id="IPR013785">
    <property type="entry name" value="Aldolase_TIM"/>
</dbReference>
<evidence type="ECO:0000256" key="1">
    <source>
        <dbReference type="ARBA" id="ARBA00022801"/>
    </source>
</evidence>
<name>A0ABU2FDE8_9EURY</name>
<comment type="caution">
    <text evidence="3">The sequence shown here is derived from an EMBL/GenBank/DDBJ whole genome shotgun (WGS) entry which is preliminary data.</text>
</comment>
<evidence type="ECO:0000313" key="3">
    <source>
        <dbReference type="EMBL" id="MDS0260292.1"/>
    </source>
</evidence>
<keyword evidence="2" id="KW-0326">Glycosidase</keyword>
<sequence length="711" mass="76927">MVQVDGGGTVVRFVPETARVTVRTDGTTLATGRVVIELGAERFPDTDAYHVETDADGTRVRYDDAAGTTVRLGEAANGVTLTVSVANETETPRPVGRLCPLAAEELSFGPETRLYRHGYQSWTPTAALPVAESFAPVEPVDVPMMTDVEAPRTTSHCQVGLTDGDRHLTAGFLDHSTYVNRFDYERGEGVESLTAVSPGDGVSLAPGERVASAPLWLDASRPVDDALAALAERTGERMNARVGEWVPTGWCSWYHYFTEVTADDVRTNRAELDEWGLPVELVQLDDGYQTAFGDWRTLADGFEEMSSLVADVRDGGYTPGLWLAPFFVQADADLVAAHPDWLVTDGDGEFVSAGERHGEMYGLDLTHPEVQTWLRETFRTVVDEWGFDYLKLDFLYAGALPGERFADVTRAEAYREGLATIREAVGEETHILGCGAPQGQSVGLVDTMRVGPDTAEYWTREGESDSEPAHENAIRNVLNRDYLHREWWLNDPDCQLVRETTELSAAEREAFATVVALTGGSNLFSDKIADIGAANRSLLERSLPPVTEGTVDGVGRTELPDRLVCERAADGGRAVALFNWSDSAETMSLSLADDERGWDAFEGEAISVGETVERTVPAHGCLLVHVAPASDRPHLLGTDNLAGLGSRLERVAWSADGSAGRLTLSIDAAMPQTVVIGVPDGWSDAADDGDTMDTRTVTVGPGTATLSFERA</sequence>
<dbReference type="Proteomes" id="UP001259659">
    <property type="component" value="Unassembled WGS sequence"/>
</dbReference>
<dbReference type="InterPro" id="IPR050985">
    <property type="entry name" value="Alpha-glycosidase_related"/>
</dbReference>
<protein>
    <submittedName>
        <fullName evidence="3">Alpha-galactosidase</fullName>
    </submittedName>
</protein>
<dbReference type="Pfam" id="PF02065">
    <property type="entry name" value="Melibiase"/>
    <property type="match status" value="1"/>
</dbReference>
<dbReference type="SUPFAM" id="SSF51011">
    <property type="entry name" value="Glycosyl hydrolase domain"/>
    <property type="match status" value="1"/>
</dbReference>
<dbReference type="PANTHER" id="PTHR43053:SF3">
    <property type="entry name" value="ALPHA-GALACTOSIDASE C-RELATED"/>
    <property type="match status" value="1"/>
</dbReference>
<dbReference type="SUPFAM" id="SSF51445">
    <property type="entry name" value="(Trans)glycosidases"/>
    <property type="match status" value="1"/>
</dbReference>
<evidence type="ECO:0000256" key="2">
    <source>
        <dbReference type="ARBA" id="ARBA00023295"/>
    </source>
</evidence>
<dbReference type="InterPro" id="IPR002252">
    <property type="entry name" value="Glyco_hydro_36"/>
</dbReference>
<dbReference type="InterPro" id="IPR017853">
    <property type="entry name" value="GH"/>
</dbReference>
<dbReference type="EMBL" id="JAMQON010000003">
    <property type="protein sequence ID" value="MDS0260292.1"/>
    <property type="molecule type" value="Genomic_DNA"/>
</dbReference>
<accession>A0ABU2FDE8</accession>
<dbReference type="PANTHER" id="PTHR43053">
    <property type="entry name" value="GLYCOSIDASE FAMILY 31"/>
    <property type="match status" value="1"/>
</dbReference>
<dbReference type="CDD" id="cd14791">
    <property type="entry name" value="GH36"/>
    <property type="match status" value="1"/>
</dbReference>
<keyword evidence="1" id="KW-0378">Hydrolase</keyword>
<dbReference type="RefSeq" id="WP_310919960.1">
    <property type="nucleotide sequence ID" value="NZ_JAMQON010000003.1"/>
</dbReference>
<proteinExistence type="predicted"/>
<dbReference type="InterPro" id="IPR013780">
    <property type="entry name" value="Glyco_hydro_b"/>
</dbReference>
<evidence type="ECO:0000313" key="4">
    <source>
        <dbReference type="Proteomes" id="UP001259659"/>
    </source>
</evidence>
<organism evidence="3 4">
    <name type="scientific">Haloarcula saliterrae</name>
    <dbReference type="NCBI Taxonomy" id="2950534"/>
    <lineage>
        <taxon>Archaea</taxon>
        <taxon>Methanobacteriati</taxon>
        <taxon>Methanobacteriota</taxon>
        <taxon>Stenosarchaea group</taxon>
        <taxon>Halobacteria</taxon>
        <taxon>Halobacteriales</taxon>
        <taxon>Haloarculaceae</taxon>
        <taxon>Haloarcula</taxon>
    </lineage>
</organism>
<dbReference type="Gene3D" id="3.20.20.70">
    <property type="entry name" value="Aldolase class I"/>
    <property type="match status" value="1"/>
</dbReference>
<gene>
    <name evidence="3" type="ORF">NDI56_12885</name>
</gene>
<reference evidence="3 4" key="1">
    <citation type="submission" date="2022-06" db="EMBL/GenBank/DDBJ databases">
        <title>Haloarcula sp. a new haloarchaeum isolate from saline soil.</title>
        <authorList>
            <person name="Strakova D."/>
            <person name="Galisteo C."/>
            <person name="Sanchez-Porro C."/>
            <person name="Ventosa A."/>
        </authorList>
    </citation>
    <scope>NUCLEOTIDE SEQUENCE [LARGE SCALE GENOMIC DNA]</scope>
    <source>
        <strain evidence="3 4">S1CR25-12</strain>
    </source>
</reference>
<dbReference type="Gene3D" id="2.60.40.1180">
    <property type="entry name" value="Golgi alpha-mannosidase II"/>
    <property type="match status" value="1"/>
</dbReference>
<keyword evidence="4" id="KW-1185">Reference proteome</keyword>